<sequence>MQMTIAVRRSTIVRPAREAPRRRLWLSDLDLVMPRIHTPSVYFYRRPEGPAPEPEGFFDGERMRRALAEALVPFYPMVGRLARDEDGRLEIDCNGEGVLFVEADAPDTAVDDTGDISSFPFVVLQVTYFKCGGVSLGVGIYHNVADGMSSLHFINSCMLSTNLPPMLSSTPQALVSKSVPLSTAVGIFKLTLADLTRLRSQLPSGEGAPRLSTYIILAAHVWRCVSLAYGLPPEQPTKLFCATDGCQRLQPPLPDGYFGNVIFTATPLAEAGKIFRCPNLGLTSWTRLPVHDADFGWGRPVFMGPITCEGLGFVLPSANGDGSLSIVISLQAEHMEKFRKLIFKF</sequence>
<dbReference type="InterPro" id="IPR023213">
    <property type="entry name" value="CAT-like_dom_sf"/>
</dbReference>
<keyword evidence="3" id="KW-0012">Acyltransferase</keyword>
<dbReference type="EMBL" id="PQIB02000015">
    <property type="protein sequence ID" value="RLM64433.1"/>
    <property type="molecule type" value="Genomic_DNA"/>
</dbReference>
<gene>
    <name evidence="4" type="ORF">C2845_PM16G11760</name>
</gene>
<name>A0A3L6PTR6_PANMI</name>
<proteinExistence type="inferred from homology"/>
<dbReference type="PANTHER" id="PTHR31642:SF11">
    <property type="entry name" value="SHIKIMATE O-HYDROXYCINNAMOYLTRANSFERASE"/>
    <property type="match status" value="1"/>
</dbReference>
<evidence type="ECO:0000313" key="5">
    <source>
        <dbReference type="Proteomes" id="UP000275267"/>
    </source>
</evidence>
<dbReference type="Pfam" id="PF02458">
    <property type="entry name" value="Transferase"/>
    <property type="match status" value="3"/>
</dbReference>
<evidence type="ECO:0000256" key="2">
    <source>
        <dbReference type="ARBA" id="ARBA00022679"/>
    </source>
</evidence>
<dbReference type="Gene3D" id="3.30.559.10">
    <property type="entry name" value="Chloramphenicol acetyltransferase-like domain"/>
    <property type="match status" value="4"/>
</dbReference>
<comment type="caution">
    <text evidence="4">The sequence shown here is derived from an EMBL/GenBank/DDBJ whole genome shotgun (WGS) entry which is preliminary data.</text>
</comment>
<dbReference type="AlphaFoldDB" id="A0A3L6PTR6"/>
<evidence type="ECO:0000256" key="3">
    <source>
        <dbReference type="ARBA" id="ARBA00023315"/>
    </source>
</evidence>
<dbReference type="InterPro" id="IPR050317">
    <property type="entry name" value="Plant_Fungal_Acyltransferase"/>
</dbReference>
<accession>A0A3L6PTR6</accession>
<dbReference type="Proteomes" id="UP000275267">
    <property type="component" value="Unassembled WGS sequence"/>
</dbReference>
<protein>
    <recommendedName>
        <fullName evidence="6">Shikimate O-hydroxycinnamoyltransferase-like</fullName>
    </recommendedName>
</protein>
<keyword evidence="2" id="KW-0808">Transferase</keyword>
<evidence type="ECO:0000313" key="4">
    <source>
        <dbReference type="EMBL" id="RLM64433.1"/>
    </source>
</evidence>
<organism evidence="4 5">
    <name type="scientific">Panicum miliaceum</name>
    <name type="common">Proso millet</name>
    <name type="synonym">Broomcorn millet</name>
    <dbReference type="NCBI Taxonomy" id="4540"/>
    <lineage>
        <taxon>Eukaryota</taxon>
        <taxon>Viridiplantae</taxon>
        <taxon>Streptophyta</taxon>
        <taxon>Embryophyta</taxon>
        <taxon>Tracheophyta</taxon>
        <taxon>Spermatophyta</taxon>
        <taxon>Magnoliopsida</taxon>
        <taxon>Liliopsida</taxon>
        <taxon>Poales</taxon>
        <taxon>Poaceae</taxon>
        <taxon>PACMAD clade</taxon>
        <taxon>Panicoideae</taxon>
        <taxon>Panicodae</taxon>
        <taxon>Paniceae</taxon>
        <taxon>Panicinae</taxon>
        <taxon>Panicum</taxon>
        <taxon>Panicum sect. Panicum</taxon>
    </lineage>
</organism>
<keyword evidence="5" id="KW-1185">Reference proteome</keyword>
<dbReference type="OrthoDB" id="671439at2759"/>
<comment type="similarity">
    <text evidence="1">Belongs to the plant acyltransferase family.</text>
</comment>
<dbReference type="PANTHER" id="PTHR31642">
    <property type="entry name" value="TRICHOTHECENE 3-O-ACETYLTRANSFERASE"/>
    <property type="match status" value="1"/>
</dbReference>
<dbReference type="GO" id="GO:0016747">
    <property type="term" value="F:acyltransferase activity, transferring groups other than amino-acyl groups"/>
    <property type="evidence" value="ECO:0007669"/>
    <property type="project" value="UniProtKB-ARBA"/>
</dbReference>
<dbReference type="STRING" id="4540.A0A3L6PTR6"/>
<reference evidence="5" key="1">
    <citation type="journal article" date="2019" name="Nat. Commun.">
        <title>The genome of broomcorn millet.</title>
        <authorList>
            <person name="Zou C."/>
            <person name="Miki D."/>
            <person name="Li D."/>
            <person name="Tang Q."/>
            <person name="Xiao L."/>
            <person name="Rajput S."/>
            <person name="Deng P."/>
            <person name="Jia W."/>
            <person name="Huang R."/>
            <person name="Zhang M."/>
            <person name="Sun Y."/>
            <person name="Hu J."/>
            <person name="Fu X."/>
            <person name="Schnable P.S."/>
            <person name="Li F."/>
            <person name="Zhang H."/>
            <person name="Feng B."/>
            <person name="Zhu X."/>
            <person name="Liu R."/>
            <person name="Schnable J.C."/>
            <person name="Zhu J.-K."/>
            <person name="Zhang H."/>
        </authorList>
    </citation>
    <scope>NUCLEOTIDE SEQUENCE [LARGE SCALE GENOMIC DNA]</scope>
</reference>
<evidence type="ECO:0008006" key="6">
    <source>
        <dbReference type="Google" id="ProtNLM"/>
    </source>
</evidence>
<evidence type="ECO:0000256" key="1">
    <source>
        <dbReference type="ARBA" id="ARBA00009861"/>
    </source>
</evidence>